<evidence type="ECO:0000313" key="5">
    <source>
        <dbReference type="Proteomes" id="UP000076563"/>
    </source>
</evidence>
<dbReference type="OrthoDB" id="9813719at2"/>
<accession>A0A161S5H0</accession>
<dbReference type="SUPFAM" id="SSF140931">
    <property type="entry name" value="Fic-like"/>
    <property type="match status" value="1"/>
</dbReference>
<gene>
    <name evidence="4" type="ORF">AV654_29285</name>
</gene>
<dbReference type="EMBL" id="LQRA01000078">
    <property type="protein sequence ID" value="KZE74385.1"/>
    <property type="molecule type" value="Genomic_DNA"/>
</dbReference>
<reference evidence="5" key="1">
    <citation type="submission" date="2016-01" db="EMBL/GenBank/DDBJ databases">
        <title>Draft genome of Chromobacterium sp. F49.</title>
        <authorList>
            <person name="Hong K.W."/>
        </authorList>
    </citation>
    <scope>NUCLEOTIDE SEQUENCE [LARGE SCALE GENOMIC DNA]</scope>
    <source>
        <strain evidence="5">M63</strain>
    </source>
</reference>
<dbReference type="Gene3D" id="1.10.3290.10">
    <property type="entry name" value="Fido-like domain"/>
    <property type="match status" value="1"/>
</dbReference>
<evidence type="ECO:0000313" key="4">
    <source>
        <dbReference type="EMBL" id="KZE74385.1"/>
    </source>
</evidence>
<name>A0A161S5H0_9BACL</name>
<dbReference type="Proteomes" id="UP000076563">
    <property type="component" value="Unassembled WGS sequence"/>
</dbReference>
<feature type="domain" description="Fido" evidence="3">
    <location>
        <begin position="156"/>
        <end position="294"/>
    </location>
</feature>
<dbReference type="AlphaFoldDB" id="A0A161S5H0"/>
<evidence type="ECO:0000259" key="3">
    <source>
        <dbReference type="PROSITE" id="PS51459"/>
    </source>
</evidence>
<dbReference type="PANTHER" id="PTHR13504">
    <property type="entry name" value="FIDO DOMAIN-CONTAINING PROTEIN DDB_G0283145"/>
    <property type="match status" value="1"/>
</dbReference>
<sequence length="303" mass="34859">MEYISVQQAAKNWGISDRRVRILCEQGKITGTIKKGRSYKIPFNAVKPVDGRKNRHKQIPVEFIGLFAHIDSLRNELEQRKLITSRNKQILTDSFLIDYIFNSNTIEGNELTLEETALVLKGATINNKPLKYHLEAIGLRDAFLYVQELVQNNIPLSELVIKNIHSLILLSEPLDRGIYRRCSIHTVKQCNSYTESLITLKQLKTLVKEINKKNLHPIESASLFHLRFDELHPFINGNGHTARLILNFLLMRNGYPPVNIKFFDCKRYQEALNSYYCSGSSSVMIELISIYLEEELSNALLLI</sequence>
<protein>
    <submittedName>
        <fullName evidence="4">Cell filamentation protein Fic</fullName>
    </submittedName>
</protein>
<organism evidence="4 5">
    <name type="scientific">Paenibacillus elgii</name>
    <dbReference type="NCBI Taxonomy" id="189691"/>
    <lineage>
        <taxon>Bacteria</taxon>
        <taxon>Bacillati</taxon>
        <taxon>Bacillota</taxon>
        <taxon>Bacilli</taxon>
        <taxon>Bacillales</taxon>
        <taxon>Paenibacillaceae</taxon>
        <taxon>Paenibacillus</taxon>
    </lineage>
</organism>
<evidence type="ECO:0000256" key="1">
    <source>
        <dbReference type="PIRSR" id="PIRSR640198-1"/>
    </source>
</evidence>
<dbReference type="RefSeq" id="WP_063185676.1">
    <property type="nucleotide sequence ID" value="NZ_LQRA01000078.1"/>
</dbReference>
<feature type="site" description="Important for autoinhibition of adenylyltransferase activity" evidence="2">
    <location>
        <position position="107"/>
    </location>
</feature>
<proteinExistence type="predicted"/>
<feature type="active site" evidence="1">
    <location>
        <position position="232"/>
    </location>
</feature>
<dbReference type="InterPro" id="IPR036597">
    <property type="entry name" value="Fido-like_dom_sf"/>
</dbReference>
<keyword evidence="5" id="KW-1185">Reference proteome</keyword>
<dbReference type="PANTHER" id="PTHR13504:SF38">
    <property type="entry name" value="FIDO DOMAIN-CONTAINING PROTEIN"/>
    <property type="match status" value="1"/>
</dbReference>
<evidence type="ECO:0000256" key="2">
    <source>
        <dbReference type="PIRSR" id="PIRSR640198-3"/>
    </source>
</evidence>
<comment type="caution">
    <text evidence="4">The sequence shown here is derived from an EMBL/GenBank/DDBJ whole genome shotgun (WGS) entry which is preliminary data.</text>
</comment>
<dbReference type="InterPro" id="IPR003812">
    <property type="entry name" value="Fido"/>
</dbReference>
<dbReference type="InterPro" id="IPR040198">
    <property type="entry name" value="Fido_containing"/>
</dbReference>
<dbReference type="PROSITE" id="PS51459">
    <property type="entry name" value="FIDO"/>
    <property type="match status" value="1"/>
</dbReference>
<dbReference type="Pfam" id="PF02661">
    <property type="entry name" value="Fic"/>
    <property type="match status" value="1"/>
</dbReference>